<keyword evidence="1" id="KW-0812">Transmembrane</keyword>
<feature type="transmembrane region" description="Helical" evidence="1">
    <location>
        <begin position="6"/>
        <end position="24"/>
    </location>
</feature>
<dbReference type="Proteomes" id="UP000034681">
    <property type="component" value="Unassembled WGS sequence"/>
</dbReference>
<protein>
    <submittedName>
        <fullName evidence="2">Uncharacterized protein</fullName>
    </submittedName>
</protein>
<dbReference type="OrthoDB" id="582745at2"/>
<gene>
    <name evidence="2" type="ORF">PROH_13580</name>
</gene>
<accession>A0A0M2PQR7</accession>
<dbReference type="AlphaFoldDB" id="A0A0M2PQR7"/>
<dbReference type="EMBL" id="AJTX02000006">
    <property type="protein sequence ID" value="KKI98875.1"/>
    <property type="molecule type" value="Genomic_DNA"/>
</dbReference>
<evidence type="ECO:0000313" key="3">
    <source>
        <dbReference type="Proteomes" id="UP000034681"/>
    </source>
</evidence>
<evidence type="ECO:0000313" key="2">
    <source>
        <dbReference type="EMBL" id="KKI98875.1"/>
    </source>
</evidence>
<proteinExistence type="predicted"/>
<keyword evidence="1" id="KW-1133">Transmembrane helix</keyword>
<organism evidence="2 3">
    <name type="scientific">Prochlorothrix hollandica PCC 9006 = CALU 1027</name>
    <dbReference type="NCBI Taxonomy" id="317619"/>
    <lineage>
        <taxon>Bacteria</taxon>
        <taxon>Bacillati</taxon>
        <taxon>Cyanobacteriota</taxon>
        <taxon>Cyanophyceae</taxon>
        <taxon>Prochlorotrichales</taxon>
        <taxon>Prochlorotrichaceae</taxon>
        <taxon>Prochlorothrix</taxon>
    </lineage>
</organism>
<evidence type="ECO:0000256" key="1">
    <source>
        <dbReference type="SAM" id="Phobius"/>
    </source>
</evidence>
<keyword evidence="3" id="KW-1185">Reference proteome</keyword>
<name>A0A0M2PQR7_PROHO</name>
<dbReference type="RefSeq" id="WP_017712315.1">
    <property type="nucleotide sequence ID" value="NZ_KB235937.1"/>
</dbReference>
<comment type="caution">
    <text evidence="2">The sequence shown here is derived from an EMBL/GenBank/DDBJ whole genome shotgun (WGS) entry which is preliminary data.</text>
</comment>
<sequence>MIPTYFLILAFLAMVMAAAALWIFHQTDEDVYRVLAIIIAAIYFIVGFAHSPWAVQVVITLGLLVLDRLYTGGWMGQRRL</sequence>
<keyword evidence="1" id="KW-0472">Membrane</keyword>
<reference evidence="2" key="1">
    <citation type="submission" date="2012-04" db="EMBL/GenBank/DDBJ databases">
        <authorList>
            <person name="Borisov I.G."/>
            <person name="Ivanikova N.V."/>
            <person name="Pinevich A.V."/>
        </authorList>
    </citation>
    <scope>NUCLEOTIDE SEQUENCE</scope>
    <source>
        <strain evidence="2">CALU 1027</strain>
    </source>
</reference>
<feature type="transmembrane region" description="Helical" evidence="1">
    <location>
        <begin position="53"/>
        <end position="70"/>
    </location>
</feature>
<feature type="transmembrane region" description="Helical" evidence="1">
    <location>
        <begin position="31"/>
        <end position="47"/>
    </location>
</feature>